<keyword evidence="3 6" id="KW-0694">RNA-binding</keyword>
<dbReference type="GO" id="GO:0005840">
    <property type="term" value="C:ribosome"/>
    <property type="evidence" value="ECO:0007669"/>
    <property type="project" value="UniProtKB-KW"/>
</dbReference>
<proteinExistence type="inferred from homology"/>
<comment type="function">
    <text evidence="6">One of the early assembly proteins it binds 23S rRNA. One of the proteins that surrounds the polypeptide exit tunnel on the outside of the ribosome. Forms the main docking site for trigger factor binding to the ribosome.</text>
</comment>
<dbReference type="KEGG" id="mbac:BN1209_0242"/>
<dbReference type="NCBIfam" id="NF004359">
    <property type="entry name" value="PRK05738.1-3"/>
    <property type="match status" value="1"/>
</dbReference>
<dbReference type="InterPro" id="IPR012677">
    <property type="entry name" value="Nucleotide-bd_a/b_plait_sf"/>
</dbReference>
<dbReference type="GO" id="GO:1990904">
    <property type="term" value="C:ribonucleoprotein complex"/>
    <property type="evidence" value="ECO:0007669"/>
    <property type="project" value="UniProtKB-KW"/>
</dbReference>
<accession>A0A0B7IXR0</accession>
<evidence type="ECO:0000256" key="4">
    <source>
        <dbReference type="ARBA" id="ARBA00022980"/>
    </source>
</evidence>
<dbReference type="PANTHER" id="PTHR11620">
    <property type="entry name" value="60S RIBOSOMAL PROTEIN L23A"/>
    <property type="match status" value="1"/>
</dbReference>
<name>A0A0B7IXR0_9PROT</name>
<dbReference type="FunFam" id="3.30.70.330:FF:000001">
    <property type="entry name" value="50S ribosomal protein L23"/>
    <property type="match status" value="1"/>
</dbReference>
<organism evidence="7 8">
    <name type="scientific">Candidatus Methylopumilus turicensis</name>
    <dbReference type="NCBI Taxonomy" id="1581680"/>
    <lineage>
        <taxon>Bacteria</taxon>
        <taxon>Pseudomonadati</taxon>
        <taxon>Pseudomonadota</taxon>
        <taxon>Betaproteobacteria</taxon>
        <taxon>Nitrosomonadales</taxon>
        <taxon>Methylophilaceae</taxon>
        <taxon>Candidatus Methylopumilus</taxon>
    </lineage>
</organism>
<dbReference type="STRING" id="1581680.BN1209_0242"/>
<keyword evidence="8" id="KW-1185">Reference proteome</keyword>
<dbReference type="AlphaFoldDB" id="A0A0B7IXR0"/>
<dbReference type="InterPro" id="IPR013025">
    <property type="entry name" value="Ribosomal_uL23-like"/>
</dbReference>
<protein>
    <recommendedName>
        <fullName evidence="6">Large ribosomal subunit protein uL23</fullName>
    </recommendedName>
</protein>
<evidence type="ECO:0000256" key="5">
    <source>
        <dbReference type="ARBA" id="ARBA00023274"/>
    </source>
</evidence>
<dbReference type="RefSeq" id="WP_045750591.1">
    <property type="nucleotide sequence ID" value="NZ_LN794158.1"/>
</dbReference>
<evidence type="ECO:0000313" key="7">
    <source>
        <dbReference type="EMBL" id="CEN55295.1"/>
    </source>
</evidence>
<comment type="similarity">
    <text evidence="1 6">Belongs to the universal ribosomal protein uL23 family.</text>
</comment>
<dbReference type="Pfam" id="PF00276">
    <property type="entry name" value="Ribosomal_L23"/>
    <property type="match status" value="1"/>
</dbReference>
<dbReference type="HOGENOM" id="CLU_037562_3_1_4"/>
<dbReference type="GO" id="GO:0019843">
    <property type="term" value="F:rRNA binding"/>
    <property type="evidence" value="ECO:0007669"/>
    <property type="project" value="UniProtKB-UniRule"/>
</dbReference>
<dbReference type="GO" id="GO:0003735">
    <property type="term" value="F:structural constituent of ribosome"/>
    <property type="evidence" value="ECO:0007669"/>
    <property type="project" value="InterPro"/>
</dbReference>
<gene>
    <name evidence="6 7" type="primary">rplW</name>
    <name evidence="7" type="ORF">BN1209_0242</name>
</gene>
<dbReference type="InterPro" id="IPR012678">
    <property type="entry name" value="Ribosomal_uL23/eL15/eS24_sf"/>
</dbReference>
<dbReference type="Proteomes" id="UP000056322">
    <property type="component" value="Chromosome 1"/>
</dbReference>
<evidence type="ECO:0000256" key="6">
    <source>
        <dbReference type="HAMAP-Rule" id="MF_01369"/>
    </source>
</evidence>
<reference evidence="8" key="1">
    <citation type="submission" date="2014-12" db="EMBL/GenBank/DDBJ databases">
        <authorList>
            <person name="Salcher M.M."/>
        </authorList>
    </citation>
    <scope>NUCLEOTIDE SEQUENCE [LARGE SCALE GENOMIC DNA]</scope>
    <source>
        <strain evidence="8">MMS-10A-171</strain>
    </source>
</reference>
<dbReference type="EMBL" id="LN794158">
    <property type="protein sequence ID" value="CEN55295.1"/>
    <property type="molecule type" value="Genomic_DNA"/>
</dbReference>
<evidence type="ECO:0000256" key="3">
    <source>
        <dbReference type="ARBA" id="ARBA00022884"/>
    </source>
</evidence>
<evidence type="ECO:0000256" key="1">
    <source>
        <dbReference type="ARBA" id="ARBA00006700"/>
    </source>
</evidence>
<keyword evidence="5 6" id="KW-0687">Ribonucleoprotein</keyword>
<sequence length="106" mass="11877">MSANLNLVKIQDRLLQVILAPQITEKATRIADQNQQIAFKVRTDATKPEIMAAVELVFKVEVQSVTVVNVKGKEKRAGRIMGRRKDWKKAYVSLKPGQEINFAAGE</sequence>
<dbReference type="GO" id="GO:0006412">
    <property type="term" value="P:translation"/>
    <property type="evidence" value="ECO:0007669"/>
    <property type="project" value="UniProtKB-UniRule"/>
</dbReference>
<dbReference type="OrthoDB" id="9793353at2"/>
<keyword evidence="4 6" id="KW-0689">Ribosomal protein</keyword>
<keyword evidence="2 6" id="KW-0699">rRNA-binding</keyword>
<evidence type="ECO:0000313" key="8">
    <source>
        <dbReference type="Proteomes" id="UP000056322"/>
    </source>
</evidence>
<dbReference type="HAMAP" id="MF_01369_B">
    <property type="entry name" value="Ribosomal_uL23_B"/>
    <property type="match status" value="1"/>
</dbReference>
<dbReference type="Gene3D" id="3.30.70.330">
    <property type="match status" value="1"/>
</dbReference>
<comment type="subunit">
    <text evidence="6">Part of the 50S ribosomal subunit. Contacts protein L29, and trigger factor when it is bound to the ribosome.</text>
</comment>
<evidence type="ECO:0000256" key="2">
    <source>
        <dbReference type="ARBA" id="ARBA00022730"/>
    </source>
</evidence>
<dbReference type="NCBIfam" id="NF004363">
    <property type="entry name" value="PRK05738.2-4"/>
    <property type="match status" value="1"/>
</dbReference>
<dbReference type="SUPFAM" id="SSF54189">
    <property type="entry name" value="Ribosomal proteins S24e, L23 and L15e"/>
    <property type="match status" value="1"/>
</dbReference>